<evidence type="ECO:0000313" key="10">
    <source>
        <dbReference type="EMBL" id="XCG61892.1"/>
    </source>
</evidence>
<keyword evidence="2" id="KW-0813">Transport</keyword>
<keyword evidence="7" id="KW-0472">Membrane</keyword>
<dbReference type="PROSITE" id="PS50893">
    <property type="entry name" value="ABC_TRANSPORTER_2"/>
    <property type="match status" value="1"/>
</dbReference>
<dbReference type="Gene3D" id="3.40.50.300">
    <property type="entry name" value="P-loop containing nucleotide triphosphate hydrolases"/>
    <property type="match status" value="1"/>
</dbReference>
<dbReference type="GO" id="GO:0016887">
    <property type="term" value="F:ATP hydrolysis activity"/>
    <property type="evidence" value="ECO:0007669"/>
    <property type="project" value="InterPro"/>
</dbReference>
<proteinExistence type="predicted"/>
<evidence type="ECO:0000256" key="4">
    <source>
        <dbReference type="ARBA" id="ARBA00022741"/>
    </source>
</evidence>
<dbReference type="InterPro" id="IPR017871">
    <property type="entry name" value="ABC_transporter-like_CS"/>
</dbReference>
<comment type="subcellular location">
    <subcellularLocation>
        <location evidence="1">Cell membrane</location>
        <topology evidence="1">Peripheral membrane protein</topology>
    </subcellularLocation>
</comment>
<dbReference type="GO" id="GO:0046677">
    <property type="term" value="P:response to antibiotic"/>
    <property type="evidence" value="ECO:0007669"/>
    <property type="project" value="UniProtKB-KW"/>
</dbReference>
<dbReference type="GO" id="GO:0005524">
    <property type="term" value="F:ATP binding"/>
    <property type="evidence" value="ECO:0007669"/>
    <property type="project" value="UniProtKB-KW"/>
</dbReference>
<organism evidence="10">
    <name type="scientific">Nakamurella sp. A5-74</name>
    <dbReference type="NCBI Taxonomy" id="3158264"/>
    <lineage>
        <taxon>Bacteria</taxon>
        <taxon>Bacillati</taxon>
        <taxon>Actinomycetota</taxon>
        <taxon>Actinomycetes</taxon>
        <taxon>Nakamurellales</taxon>
        <taxon>Nakamurellaceae</taxon>
        <taxon>Nakamurella</taxon>
    </lineage>
</organism>
<evidence type="ECO:0000256" key="2">
    <source>
        <dbReference type="ARBA" id="ARBA00022448"/>
    </source>
</evidence>
<dbReference type="Pfam" id="PF00005">
    <property type="entry name" value="ABC_tran"/>
    <property type="match status" value="1"/>
</dbReference>
<keyword evidence="6" id="KW-1278">Translocase</keyword>
<keyword evidence="5 10" id="KW-0067">ATP-binding</keyword>
<dbReference type="InterPro" id="IPR027417">
    <property type="entry name" value="P-loop_NTPase"/>
</dbReference>
<dbReference type="InterPro" id="IPR003439">
    <property type="entry name" value="ABC_transporter-like_ATP-bd"/>
</dbReference>
<keyword evidence="4" id="KW-0547">Nucleotide-binding</keyword>
<feature type="domain" description="ABC transporter" evidence="9">
    <location>
        <begin position="17"/>
        <end position="242"/>
    </location>
</feature>
<name>A0AAU8DKI5_9ACTN</name>
<accession>A0AAU8DKI5</accession>
<keyword evidence="8" id="KW-0046">Antibiotic resistance</keyword>
<evidence type="ECO:0000256" key="5">
    <source>
        <dbReference type="ARBA" id="ARBA00022840"/>
    </source>
</evidence>
<evidence type="ECO:0000256" key="6">
    <source>
        <dbReference type="ARBA" id="ARBA00022967"/>
    </source>
</evidence>
<dbReference type="AlphaFoldDB" id="A0AAU8DKI5"/>
<dbReference type="InterPro" id="IPR003593">
    <property type="entry name" value="AAA+_ATPase"/>
</dbReference>
<dbReference type="InterPro" id="IPR050763">
    <property type="entry name" value="ABC_transporter_ATP-binding"/>
</dbReference>
<evidence type="ECO:0000256" key="8">
    <source>
        <dbReference type="ARBA" id="ARBA00023251"/>
    </source>
</evidence>
<protein>
    <submittedName>
        <fullName evidence="10">ABC transporter ATP-binding protein</fullName>
    </submittedName>
</protein>
<evidence type="ECO:0000256" key="3">
    <source>
        <dbReference type="ARBA" id="ARBA00022475"/>
    </source>
</evidence>
<evidence type="ECO:0000256" key="7">
    <source>
        <dbReference type="ARBA" id="ARBA00023136"/>
    </source>
</evidence>
<keyword evidence="3" id="KW-1003">Cell membrane</keyword>
<gene>
    <name evidence="10" type="ORF">ABLG96_11385</name>
</gene>
<dbReference type="SUPFAM" id="SSF52540">
    <property type="entry name" value="P-loop containing nucleoside triphosphate hydrolases"/>
    <property type="match status" value="1"/>
</dbReference>
<evidence type="ECO:0000256" key="1">
    <source>
        <dbReference type="ARBA" id="ARBA00004202"/>
    </source>
</evidence>
<evidence type="ECO:0000259" key="9">
    <source>
        <dbReference type="PROSITE" id="PS50893"/>
    </source>
</evidence>
<reference evidence="10" key="1">
    <citation type="submission" date="2024-05" db="EMBL/GenBank/DDBJ databases">
        <authorList>
            <person name="Cai S.Y."/>
            <person name="Jin L.M."/>
            <person name="Li H.R."/>
        </authorList>
    </citation>
    <scope>NUCLEOTIDE SEQUENCE</scope>
    <source>
        <strain evidence="10">A5-74</strain>
    </source>
</reference>
<sequence length="321" mass="33741">MSGTHPGSTPTAHEPLVAVQGLVRRFGGTTAVAGIDLTVDRGQVVCLLGPNGAGKSTTLTAIEGFARPDDGRVRVFGLDPERDAAQVRPRIGVMLQAGGAHLSARAGDMLTLIARCARHPHDPAWLLDVLGLDGIARTPVRRLSGGQIQRLNLAMALVGRPELLVLDEPTAGMDPQARHLVWDLVRAVRADGVGVLLTTHLLDEAELLGDDVIIIDHGRIVAQGTPAALVAGRVPRLSFSVSPELPLAALDELSRSVHPLELVADAIELGRYTVSGVITGDVVATVTAICARHGALLSDLRTGARSLDEVYLEVTGSQVRP</sequence>
<dbReference type="RefSeq" id="WP_353647508.1">
    <property type="nucleotide sequence ID" value="NZ_CP159218.1"/>
</dbReference>
<dbReference type="PANTHER" id="PTHR42711">
    <property type="entry name" value="ABC TRANSPORTER ATP-BINDING PROTEIN"/>
    <property type="match status" value="1"/>
</dbReference>
<dbReference type="PANTHER" id="PTHR42711:SF16">
    <property type="entry name" value="ABC TRANSPORTER ATP-BINDING PROTEIN"/>
    <property type="match status" value="1"/>
</dbReference>
<dbReference type="GO" id="GO:0005886">
    <property type="term" value="C:plasma membrane"/>
    <property type="evidence" value="ECO:0007669"/>
    <property type="project" value="UniProtKB-SubCell"/>
</dbReference>
<dbReference type="CDD" id="cd03230">
    <property type="entry name" value="ABC_DR_subfamily_A"/>
    <property type="match status" value="1"/>
</dbReference>
<dbReference type="PROSITE" id="PS00211">
    <property type="entry name" value="ABC_TRANSPORTER_1"/>
    <property type="match status" value="1"/>
</dbReference>
<dbReference type="FunFam" id="3.40.50.300:FF:000589">
    <property type="entry name" value="ABC transporter, ATP-binding subunit"/>
    <property type="match status" value="1"/>
</dbReference>
<dbReference type="SMART" id="SM00382">
    <property type="entry name" value="AAA"/>
    <property type="match status" value="1"/>
</dbReference>
<dbReference type="EMBL" id="CP159218">
    <property type="protein sequence ID" value="XCG61892.1"/>
    <property type="molecule type" value="Genomic_DNA"/>
</dbReference>